<evidence type="ECO:0000313" key="5">
    <source>
        <dbReference type="Proteomes" id="UP001642540"/>
    </source>
</evidence>
<accession>A0ABP1R9T1</accession>
<dbReference type="SMART" id="SM00238">
    <property type="entry name" value="BIR"/>
    <property type="match status" value="1"/>
</dbReference>
<dbReference type="Gene3D" id="1.10.1170.10">
    <property type="entry name" value="Inhibitor Of Apoptosis Protein (2mihbC-IAP-1), Chain A"/>
    <property type="match status" value="1"/>
</dbReference>
<evidence type="ECO:0000256" key="2">
    <source>
        <dbReference type="ARBA" id="ARBA00022833"/>
    </source>
</evidence>
<evidence type="ECO:0000256" key="3">
    <source>
        <dbReference type="SAM" id="MobiDB-lite"/>
    </source>
</evidence>
<evidence type="ECO:0000256" key="1">
    <source>
        <dbReference type="ARBA" id="ARBA00022723"/>
    </source>
</evidence>
<keyword evidence="2" id="KW-0862">Zinc</keyword>
<name>A0ABP1R9T1_9HEXA</name>
<dbReference type="InterPro" id="IPR051190">
    <property type="entry name" value="Baculoviral_IAP"/>
</dbReference>
<organism evidence="4 5">
    <name type="scientific">Orchesella dallaii</name>
    <dbReference type="NCBI Taxonomy" id="48710"/>
    <lineage>
        <taxon>Eukaryota</taxon>
        <taxon>Metazoa</taxon>
        <taxon>Ecdysozoa</taxon>
        <taxon>Arthropoda</taxon>
        <taxon>Hexapoda</taxon>
        <taxon>Collembola</taxon>
        <taxon>Entomobryomorpha</taxon>
        <taxon>Entomobryoidea</taxon>
        <taxon>Orchesellidae</taxon>
        <taxon>Orchesellinae</taxon>
        <taxon>Orchesella</taxon>
    </lineage>
</organism>
<feature type="region of interest" description="Disordered" evidence="3">
    <location>
        <begin position="1"/>
        <end position="53"/>
    </location>
</feature>
<proteinExistence type="predicted"/>
<keyword evidence="5" id="KW-1185">Reference proteome</keyword>
<feature type="region of interest" description="Disordered" evidence="3">
    <location>
        <begin position="60"/>
        <end position="79"/>
    </location>
</feature>
<dbReference type="SUPFAM" id="SSF57924">
    <property type="entry name" value="Inhibitor of apoptosis (IAP) repeat"/>
    <property type="match status" value="1"/>
</dbReference>
<keyword evidence="1" id="KW-0479">Metal-binding</keyword>
<feature type="compositionally biased region" description="Low complexity" evidence="3">
    <location>
        <begin position="1"/>
        <end position="21"/>
    </location>
</feature>
<dbReference type="PANTHER" id="PTHR46771">
    <property type="entry name" value="DETERIN"/>
    <property type="match status" value="1"/>
</dbReference>
<feature type="compositionally biased region" description="Low complexity" evidence="3">
    <location>
        <begin position="61"/>
        <end position="75"/>
    </location>
</feature>
<evidence type="ECO:0000313" key="4">
    <source>
        <dbReference type="EMBL" id="CAL8123311.1"/>
    </source>
</evidence>
<dbReference type="PROSITE" id="PS50143">
    <property type="entry name" value="BIR_REPEAT_2"/>
    <property type="match status" value="1"/>
</dbReference>
<sequence length="244" mass="27278">MRPSSTQSPASATSVTSYESYESAEEESEVEKCTSMPSTEEDVFETSGNHDVEDMEVEAQATATASSTLSTTASTNKDDDDALWAKLPKGAKEMCEGATGMLYMERYQTFLYNKWPYDIKLGNLCHPGELAMSGLSFYSLDPSPSAQCQVCLTVFNNLGPNSDPWSLHAETKPGCFLIQLGKRKEPDDYVLDEIMGMALIRILTESSKVVQERTDMLKRHLFELKNKELQRDKELNIVTQKKEP</sequence>
<reference evidence="4 5" key="1">
    <citation type="submission" date="2024-08" db="EMBL/GenBank/DDBJ databases">
        <authorList>
            <person name="Cucini C."/>
            <person name="Frati F."/>
        </authorList>
    </citation>
    <scope>NUCLEOTIDE SEQUENCE [LARGE SCALE GENOMIC DNA]</scope>
</reference>
<gene>
    <name evidence="4" type="ORF">ODALV1_LOCUS20161</name>
</gene>
<dbReference type="Proteomes" id="UP001642540">
    <property type="component" value="Unassembled WGS sequence"/>
</dbReference>
<comment type="caution">
    <text evidence="4">The sequence shown here is derived from an EMBL/GenBank/DDBJ whole genome shotgun (WGS) entry which is preliminary data.</text>
</comment>
<dbReference type="Pfam" id="PF00653">
    <property type="entry name" value="BIR"/>
    <property type="match status" value="1"/>
</dbReference>
<protein>
    <submittedName>
        <fullName evidence="4">Uncharacterized protein</fullName>
    </submittedName>
</protein>
<dbReference type="EMBL" id="CAXLJM020000068">
    <property type="protein sequence ID" value="CAL8123311.1"/>
    <property type="molecule type" value="Genomic_DNA"/>
</dbReference>
<dbReference type="InterPro" id="IPR001370">
    <property type="entry name" value="BIR_rpt"/>
</dbReference>
<dbReference type="PANTHER" id="PTHR46771:SF5">
    <property type="entry name" value="DETERIN"/>
    <property type="match status" value="1"/>
</dbReference>